<protein>
    <recommendedName>
        <fullName evidence="6">Ribosomal protein</fullName>
    </recommendedName>
</protein>
<evidence type="ECO:0008006" key="6">
    <source>
        <dbReference type="Google" id="ProtNLM"/>
    </source>
</evidence>
<proteinExistence type="inferred from homology"/>
<dbReference type="EMBL" id="BACD03000020">
    <property type="protein sequence ID" value="GAO49205.1"/>
    <property type="molecule type" value="Genomic_DNA"/>
</dbReference>
<dbReference type="AlphaFoldDB" id="A0A0E9NIG4"/>
<dbReference type="PANTHER" id="PTHR36427">
    <property type="entry name" value="54S RIBOSOMAL PROTEIN L1, MITOCHONDRIAL"/>
    <property type="match status" value="1"/>
</dbReference>
<keyword evidence="2" id="KW-0689">Ribosomal protein</keyword>
<sequence>MLSRRPARLCPRATNLRSMAVVKTRHAQPIVQPTKPSENEHGQPIWYGATVRSAHKWSRKKGGDPNMIQPMSISEAMRYIRAAEVGQNQKLPYDIAIKIDTINGVAPVRGAILFPKGSKKPSVVCVIADGDAAKEAREAGASIVGAEEVVAKILDGAIQFDKCIAHPDSFSLLSKVARILGPRNLMPSVKRGTVTKDLTTAIKDALGKQDYREQQGVVRLPIGQLDFTEEELETNIKLLMGQVKVKVQEINKTTKKSIKVAEIVLSSTHAPGCVIKA</sequence>
<dbReference type="GO" id="GO:0005762">
    <property type="term" value="C:mitochondrial large ribosomal subunit"/>
    <property type="evidence" value="ECO:0007669"/>
    <property type="project" value="TreeGrafter"/>
</dbReference>
<accession>A0A0E9NIG4</accession>
<evidence type="ECO:0000313" key="4">
    <source>
        <dbReference type="EMBL" id="GAO49205.1"/>
    </source>
</evidence>
<evidence type="ECO:0000256" key="1">
    <source>
        <dbReference type="ARBA" id="ARBA00010531"/>
    </source>
</evidence>
<reference evidence="4 5" key="2">
    <citation type="journal article" date="2014" name="J. Gen. Appl. Microbiol.">
        <title>The early diverging ascomycetous budding yeast Saitoella complicata has three histone deacetylases belonging to the Clr6, Hos2, and Rpd3 lineages.</title>
        <authorList>
            <person name="Nishida H."/>
            <person name="Matsumoto T."/>
            <person name="Kondo S."/>
            <person name="Hamamoto M."/>
            <person name="Yoshikawa H."/>
        </authorList>
    </citation>
    <scope>NUCLEOTIDE SEQUENCE [LARGE SCALE GENOMIC DNA]</scope>
    <source>
        <strain evidence="4 5">NRRL Y-17804</strain>
    </source>
</reference>
<keyword evidence="3" id="KW-0687">Ribonucleoprotein</keyword>
<dbReference type="Proteomes" id="UP000033140">
    <property type="component" value="Unassembled WGS sequence"/>
</dbReference>
<dbReference type="STRING" id="698492.A0A0E9NIG4"/>
<dbReference type="SUPFAM" id="SSF56808">
    <property type="entry name" value="Ribosomal protein L1"/>
    <property type="match status" value="1"/>
</dbReference>
<dbReference type="FunFam" id="3.40.50.790:FF:000001">
    <property type="entry name" value="50S ribosomal protein L1"/>
    <property type="match status" value="1"/>
</dbReference>
<evidence type="ECO:0000313" key="5">
    <source>
        <dbReference type="Proteomes" id="UP000033140"/>
    </source>
</evidence>
<reference evidence="4 5" key="3">
    <citation type="journal article" date="2015" name="Genome Announc.">
        <title>Draft Genome Sequence of the Archiascomycetous Yeast Saitoella complicata.</title>
        <authorList>
            <person name="Yamauchi K."/>
            <person name="Kondo S."/>
            <person name="Hamamoto M."/>
            <person name="Takahashi Y."/>
            <person name="Ogura Y."/>
            <person name="Hayashi T."/>
            <person name="Nishida H."/>
        </authorList>
    </citation>
    <scope>NUCLEOTIDE SEQUENCE [LARGE SCALE GENOMIC DNA]</scope>
    <source>
        <strain evidence="4 5">NRRL Y-17804</strain>
    </source>
</reference>
<dbReference type="OMA" id="EFRVDKH"/>
<name>A0A0E9NIG4_SAICN</name>
<dbReference type="InterPro" id="IPR016095">
    <property type="entry name" value="Ribosomal_uL1_3-a/b-sand"/>
</dbReference>
<organism evidence="4 5">
    <name type="scientific">Saitoella complicata (strain BCRC 22490 / CBS 7301 / JCM 7358 / NBRC 10748 / NRRL Y-17804)</name>
    <dbReference type="NCBI Taxonomy" id="698492"/>
    <lineage>
        <taxon>Eukaryota</taxon>
        <taxon>Fungi</taxon>
        <taxon>Dikarya</taxon>
        <taxon>Ascomycota</taxon>
        <taxon>Taphrinomycotina</taxon>
        <taxon>Taphrinomycotina incertae sedis</taxon>
        <taxon>Saitoella</taxon>
    </lineage>
</organism>
<gene>
    <name evidence="4" type="ORF">G7K_3363-t1</name>
</gene>
<dbReference type="Gene3D" id="3.30.190.20">
    <property type="match status" value="1"/>
</dbReference>
<dbReference type="Pfam" id="PF00687">
    <property type="entry name" value="Ribosomal_L1"/>
    <property type="match status" value="1"/>
</dbReference>
<evidence type="ECO:0000256" key="3">
    <source>
        <dbReference type="ARBA" id="ARBA00023274"/>
    </source>
</evidence>
<comment type="caution">
    <text evidence="4">The sequence shown here is derived from an EMBL/GenBank/DDBJ whole genome shotgun (WGS) entry which is preliminary data.</text>
</comment>
<dbReference type="CDD" id="cd00403">
    <property type="entry name" value="Ribosomal_L1"/>
    <property type="match status" value="1"/>
</dbReference>
<dbReference type="InterPro" id="IPR023674">
    <property type="entry name" value="Ribosomal_uL1-like"/>
</dbReference>
<comment type="similarity">
    <text evidence="1">Belongs to the universal ribosomal protein uL1 family.</text>
</comment>
<keyword evidence="5" id="KW-1185">Reference proteome</keyword>
<dbReference type="Gene3D" id="3.40.50.790">
    <property type="match status" value="1"/>
</dbReference>
<evidence type="ECO:0000256" key="2">
    <source>
        <dbReference type="ARBA" id="ARBA00022980"/>
    </source>
</evidence>
<dbReference type="InterPro" id="IPR028364">
    <property type="entry name" value="Ribosomal_uL1/biogenesis"/>
</dbReference>
<dbReference type="GO" id="GO:0003735">
    <property type="term" value="F:structural constituent of ribosome"/>
    <property type="evidence" value="ECO:0007669"/>
    <property type="project" value="TreeGrafter"/>
</dbReference>
<dbReference type="PANTHER" id="PTHR36427:SF3">
    <property type="entry name" value="LARGE RIBOSOMAL SUBUNIT PROTEIN UL1M"/>
    <property type="match status" value="1"/>
</dbReference>
<reference evidence="4 5" key="1">
    <citation type="journal article" date="2011" name="J. Gen. Appl. Microbiol.">
        <title>Draft genome sequencing of the enigmatic yeast Saitoella complicata.</title>
        <authorList>
            <person name="Nishida H."/>
            <person name="Hamamoto M."/>
            <person name="Sugiyama J."/>
        </authorList>
    </citation>
    <scope>NUCLEOTIDE SEQUENCE [LARGE SCALE GENOMIC DNA]</scope>
    <source>
        <strain evidence="4 5">NRRL Y-17804</strain>
    </source>
</reference>